<dbReference type="CDD" id="cd06422">
    <property type="entry name" value="NTP_transferase_like_1"/>
    <property type="match status" value="1"/>
</dbReference>
<dbReference type="InterPro" id="IPR050065">
    <property type="entry name" value="GlmU-like"/>
</dbReference>
<dbReference type="PANTHER" id="PTHR43584">
    <property type="entry name" value="NUCLEOTIDYL TRANSFERASE"/>
    <property type="match status" value="1"/>
</dbReference>
<reference evidence="4 5" key="1">
    <citation type="journal article" date="2018" name="ISME J.">
        <title>Endosymbiont genomes yield clues of tubeworm success.</title>
        <authorList>
            <person name="Li Y."/>
            <person name="Liles M.R."/>
            <person name="Halanych K.M."/>
        </authorList>
    </citation>
    <scope>NUCLEOTIDE SEQUENCE [LARGE SCALE GENOMIC DNA]</scope>
    <source>
        <strain evidence="4">A1464</strain>
    </source>
</reference>
<accession>A0A370DB02</accession>
<dbReference type="EMBL" id="QFXC01000013">
    <property type="protein sequence ID" value="RDH81477.1"/>
    <property type="molecule type" value="Genomic_DNA"/>
</dbReference>
<evidence type="ECO:0000256" key="2">
    <source>
        <dbReference type="ARBA" id="ARBA00022695"/>
    </source>
</evidence>
<dbReference type="GO" id="GO:0016779">
    <property type="term" value="F:nucleotidyltransferase activity"/>
    <property type="evidence" value="ECO:0007669"/>
    <property type="project" value="UniProtKB-KW"/>
</dbReference>
<evidence type="ECO:0000313" key="4">
    <source>
        <dbReference type="EMBL" id="RDH81477.1"/>
    </source>
</evidence>
<sequence length="220" mass="24589">MKVMILAAGRGERMRPLTDSVPKPLIKAGTKRLIEFHLYNLARAGFKDVVINVAWLGQKIIDTIGNGEKYNLNIEYSNEGGQALETGGGIVNALPLLGDDAFLVVNGDVWTDYPFEKLINFSLKDKAHLVLVNNPEHNPEGDFAILNNRLIEKQSDNFTFSGIGVYSADFFKGQVNDKFPLAPMIRKYISENKISGELYNGKWMDIGTQQRLQDLIQSLD</sequence>
<organism evidence="4 5">
    <name type="scientific">endosymbiont of Galathealinum brachiosum</name>
    <dbReference type="NCBI Taxonomy" id="2200906"/>
    <lineage>
        <taxon>Bacteria</taxon>
        <taxon>Pseudomonadati</taxon>
        <taxon>Pseudomonadota</taxon>
        <taxon>Gammaproteobacteria</taxon>
        <taxon>sulfur-oxidizing symbionts</taxon>
    </lineage>
</organism>
<name>A0A370DB02_9GAMM</name>
<comment type="caution">
    <text evidence="4">The sequence shown here is derived from an EMBL/GenBank/DDBJ whole genome shotgun (WGS) entry which is preliminary data.</text>
</comment>
<gene>
    <name evidence="4" type="ORF">DIZ80_15465</name>
</gene>
<evidence type="ECO:0000313" key="5">
    <source>
        <dbReference type="Proteomes" id="UP000254266"/>
    </source>
</evidence>
<dbReference type="Gene3D" id="3.90.550.10">
    <property type="entry name" value="Spore Coat Polysaccharide Biosynthesis Protein SpsA, Chain A"/>
    <property type="match status" value="1"/>
</dbReference>
<evidence type="ECO:0000259" key="3">
    <source>
        <dbReference type="Pfam" id="PF00483"/>
    </source>
</evidence>
<dbReference type="NCBIfam" id="NF045761">
    <property type="entry name" value="NAMPUrTaseMurU"/>
    <property type="match status" value="1"/>
</dbReference>
<dbReference type="PANTHER" id="PTHR43584:SF8">
    <property type="entry name" value="N-ACETYLMURAMATE ALPHA-1-PHOSPHATE URIDYLYLTRANSFERASE"/>
    <property type="match status" value="1"/>
</dbReference>
<dbReference type="Proteomes" id="UP000254266">
    <property type="component" value="Unassembled WGS sequence"/>
</dbReference>
<protein>
    <submittedName>
        <fullName evidence="4">Mannose-1-phosphate guanylyltransferase</fullName>
    </submittedName>
</protein>
<dbReference type="InterPro" id="IPR005835">
    <property type="entry name" value="NTP_transferase_dom"/>
</dbReference>
<dbReference type="SUPFAM" id="SSF53448">
    <property type="entry name" value="Nucleotide-diphospho-sugar transferases"/>
    <property type="match status" value="1"/>
</dbReference>
<feature type="domain" description="Nucleotidyl transferase" evidence="3">
    <location>
        <begin position="2"/>
        <end position="215"/>
    </location>
</feature>
<evidence type="ECO:0000256" key="1">
    <source>
        <dbReference type="ARBA" id="ARBA00022679"/>
    </source>
</evidence>
<dbReference type="InterPro" id="IPR054790">
    <property type="entry name" value="MurU"/>
</dbReference>
<proteinExistence type="predicted"/>
<dbReference type="AlphaFoldDB" id="A0A370DB02"/>
<keyword evidence="5" id="KW-1185">Reference proteome</keyword>
<keyword evidence="1" id="KW-0808">Transferase</keyword>
<keyword evidence="2 4" id="KW-0548">Nucleotidyltransferase</keyword>
<dbReference type="InterPro" id="IPR029044">
    <property type="entry name" value="Nucleotide-diphossugar_trans"/>
</dbReference>
<dbReference type="Pfam" id="PF00483">
    <property type="entry name" value="NTP_transferase"/>
    <property type="match status" value="1"/>
</dbReference>